<protein>
    <recommendedName>
        <fullName evidence="3">PepSY domain-containing protein</fullName>
    </recommendedName>
</protein>
<name>A0ABT3H6S0_9HYPH</name>
<keyword evidence="2" id="KW-1185">Reference proteome</keyword>
<proteinExistence type="predicted"/>
<accession>A0ABT3H6S0</accession>
<evidence type="ECO:0008006" key="3">
    <source>
        <dbReference type="Google" id="ProtNLM"/>
    </source>
</evidence>
<dbReference type="RefSeq" id="WP_264599753.1">
    <property type="nucleotide sequence ID" value="NZ_JAOQNS010000001.1"/>
</dbReference>
<evidence type="ECO:0000313" key="2">
    <source>
        <dbReference type="Proteomes" id="UP001209755"/>
    </source>
</evidence>
<evidence type="ECO:0000313" key="1">
    <source>
        <dbReference type="EMBL" id="MCW2306083.1"/>
    </source>
</evidence>
<comment type="caution">
    <text evidence="1">The sequence shown here is derived from an EMBL/GenBank/DDBJ whole genome shotgun (WGS) entry which is preliminary data.</text>
</comment>
<gene>
    <name evidence="1" type="ORF">M2319_000399</name>
</gene>
<sequence length="103" mass="10753">MIGLAGAGNPAIALSGTGPIRLDAVRSATATRLSADEVLVQLGWRGFSAFSEPRLVGRAWRVAATNRRGRRVVVMVDAYSGVVLHRSGAHGAPLINRIPPKGG</sequence>
<dbReference type="Proteomes" id="UP001209755">
    <property type="component" value="Unassembled WGS sequence"/>
</dbReference>
<reference evidence="2" key="1">
    <citation type="submission" date="2023-07" db="EMBL/GenBank/DDBJ databases">
        <title>Genome sequencing of Purple Non-Sulfur Bacteria from various extreme environments.</title>
        <authorList>
            <person name="Mayer M."/>
        </authorList>
    </citation>
    <scope>NUCLEOTIDE SEQUENCE [LARGE SCALE GENOMIC DNA]</scope>
    <source>
        <strain evidence="2">DSM 17935</strain>
    </source>
</reference>
<dbReference type="EMBL" id="JAOQNS010000001">
    <property type="protein sequence ID" value="MCW2306083.1"/>
    <property type="molecule type" value="Genomic_DNA"/>
</dbReference>
<organism evidence="1 2">
    <name type="scientific">Rhodobium gokarnense</name>
    <dbReference type="NCBI Taxonomy" id="364296"/>
    <lineage>
        <taxon>Bacteria</taxon>
        <taxon>Pseudomonadati</taxon>
        <taxon>Pseudomonadota</taxon>
        <taxon>Alphaproteobacteria</taxon>
        <taxon>Hyphomicrobiales</taxon>
        <taxon>Rhodobiaceae</taxon>
        <taxon>Rhodobium</taxon>
    </lineage>
</organism>